<sequence length="273" mass="29145">MSETAAQAGIKNAFIRAKRELIAEGYVHEWRRQSARGRWATTQLVSNVPLSAEEALCLRDGVRPAVDVPAVGQPTPPSVGHHPHNTQENTENPPSQPSPEPAVTATDGVRHPLIERGGLVIASVSHRDRRLRLTGRDVQQLAALAGEWLLRGATVKDLREALTDGLPDRVHSPVALIRNRLIRKMPDVASFAAQATAPPPAPQPLRNCAGGCARVFRPVADETRCRDCRREAAEAREAAGSLRRAWLQLPEAGPPVLSASGALPGSGPGSGPA</sequence>
<accession>A0A1Z2L2K6</accession>
<proteinExistence type="predicted"/>
<feature type="region of interest" description="Disordered" evidence="1">
    <location>
        <begin position="67"/>
        <end position="105"/>
    </location>
</feature>
<evidence type="ECO:0000313" key="3">
    <source>
        <dbReference type="Proteomes" id="UP000195755"/>
    </source>
</evidence>
<dbReference type="EMBL" id="CP021744">
    <property type="protein sequence ID" value="ARZ68508.1"/>
    <property type="molecule type" value="Genomic_DNA"/>
</dbReference>
<dbReference type="KEGG" id="salj:SMD11_2860"/>
<evidence type="ECO:0000313" key="2">
    <source>
        <dbReference type="EMBL" id="ARZ68508.1"/>
    </source>
</evidence>
<protein>
    <submittedName>
        <fullName evidence="2">Uncharacterized protein</fullName>
    </submittedName>
</protein>
<reference evidence="2 3" key="1">
    <citation type="submission" date="2017-06" db="EMBL/GenBank/DDBJ databases">
        <title>Streptomyces albireticuli Genome sequencing and assembly.</title>
        <authorList>
            <person name="Wang Y."/>
            <person name="Du B."/>
            <person name="Ding Y."/>
            <person name="Liu H."/>
            <person name="Hou Q."/>
            <person name="Liu K."/>
            <person name="Yao L."/>
            <person name="Wang C."/>
        </authorList>
    </citation>
    <scope>NUCLEOTIDE SEQUENCE [LARGE SCALE GENOMIC DNA]</scope>
    <source>
        <strain evidence="2 3">MDJK11</strain>
    </source>
</reference>
<name>A0A1Z2L2K6_9ACTN</name>
<dbReference type="AlphaFoldDB" id="A0A1Z2L2K6"/>
<dbReference type="Proteomes" id="UP000195755">
    <property type="component" value="Chromosome"/>
</dbReference>
<gene>
    <name evidence="2" type="ORF">SMD11_2860</name>
</gene>
<organism evidence="2 3">
    <name type="scientific">Streptomyces albireticuli</name>
    <dbReference type="NCBI Taxonomy" id="1940"/>
    <lineage>
        <taxon>Bacteria</taxon>
        <taxon>Bacillati</taxon>
        <taxon>Actinomycetota</taxon>
        <taxon>Actinomycetes</taxon>
        <taxon>Kitasatosporales</taxon>
        <taxon>Streptomycetaceae</taxon>
        <taxon>Streptomyces</taxon>
    </lineage>
</organism>
<evidence type="ECO:0000256" key="1">
    <source>
        <dbReference type="SAM" id="MobiDB-lite"/>
    </source>
</evidence>